<dbReference type="Proteomes" id="UP000625079">
    <property type="component" value="Unassembled WGS sequence"/>
</dbReference>
<accession>A0AA87W758</accession>
<feature type="transmembrane region" description="Helical" evidence="1">
    <location>
        <begin position="20"/>
        <end position="47"/>
    </location>
</feature>
<evidence type="ECO:0000256" key="1">
    <source>
        <dbReference type="SAM" id="Phobius"/>
    </source>
</evidence>
<gene>
    <name evidence="3" type="ORF">GCM10010987_50680</name>
</gene>
<sequence>MISGKIMFRLPVVRCIRRHLARFAAAEQANVAVLFAIMLFPTIYLLGMTMDYTQAQRRQSQLDAAADAAAIAAVTPSMMAQSTTVAQTTATNIFNATANAIAGGLSGAPVLTVTVGNVGLVRTATVTYTANSSNAFPSVLGTPVWPIRGGATASASGAPNINFYLLLDDSPSMGIAATANDISNMITATKNQPGGSANCAFACHEAHPNLDSGANSSTKDNLTIARNNNITLRIDLVAQATASLMSTAQAKEAVNNNTYKAAIYTFDYGFNTVYAPSGLPSADLTTAASQAASNISLLTVDHQNCVVSGCAITTDYGTDIENALSSVNALMPAPGGGSNQTGDTPQEVVFLVTDGVDDKIVSLKSSCSGTPIATGSKYRCQQPIDTSICTTIKNRGIRIAVLYTEYLPLTSNSWYNSYISTFNSPSSSSGQIAQNLQSCASSPDLFSDVQSGGDITGALNKLFQKVVETAPHLTN</sequence>
<dbReference type="AlphaFoldDB" id="A0AA87W758"/>
<keyword evidence="1" id="KW-1133">Transmembrane helix</keyword>
<dbReference type="InterPro" id="IPR036465">
    <property type="entry name" value="vWFA_dom_sf"/>
</dbReference>
<keyword evidence="1" id="KW-0812">Transmembrane</keyword>
<proteinExistence type="predicted"/>
<name>A0AA87W758_9BRAD</name>
<protein>
    <recommendedName>
        <fullName evidence="2">Putative Flp pilus-assembly TadG-like N-terminal domain-containing protein</fullName>
    </recommendedName>
</protein>
<reference evidence="3" key="2">
    <citation type="submission" date="2022-12" db="EMBL/GenBank/DDBJ databases">
        <authorList>
            <person name="Sun Q."/>
            <person name="Zhou Y."/>
        </authorList>
    </citation>
    <scope>NUCLEOTIDE SEQUENCE</scope>
    <source>
        <strain evidence="3">CGMCC 1.15034</strain>
    </source>
</reference>
<dbReference type="EMBL" id="BMHC01000012">
    <property type="protein sequence ID" value="GGI28692.1"/>
    <property type="molecule type" value="Genomic_DNA"/>
</dbReference>
<keyword evidence="1" id="KW-0472">Membrane</keyword>
<dbReference type="Gene3D" id="3.40.50.410">
    <property type="entry name" value="von Willebrand factor, type A domain"/>
    <property type="match status" value="1"/>
</dbReference>
<dbReference type="Pfam" id="PF13400">
    <property type="entry name" value="Tad"/>
    <property type="match status" value="1"/>
</dbReference>
<evidence type="ECO:0000313" key="3">
    <source>
        <dbReference type="EMBL" id="GGI28692.1"/>
    </source>
</evidence>
<feature type="domain" description="Putative Flp pilus-assembly TadG-like N-terminal" evidence="2">
    <location>
        <begin position="30"/>
        <end position="74"/>
    </location>
</feature>
<evidence type="ECO:0000259" key="2">
    <source>
        <dbReference type="Pfam" id="PF13400"/>
    </source>
</evidence>
<dbReference type="InterPro" id="IPR028087">
    <property type="entry name" value="Tad_N"/>
</dbReference>
<evidence type="ECO:0000313" key="4">
    <source>
        <dbReference type="Proteomes" id="UP000625079"/>
    </source>
</evidence>
<comment type="caution">
    <text evidence="3">The sequence shown here is derived from an EMBL/GenBank/DDBJ whole genome shotgun (WGS) entry which is preliminary data.</text>
</comment>
<organism evidence="3 4">
    <name type="scientific">Bradyrhizobium guangdongense</name>
    <dbReference type="NCBI Taxonomy" id="1325090"/>
    <lineage>
        <taxon>Bacteria</taxon>
        <taxon>Pseudomonadati</taxon>
        <taxon>Pseudomonadota</taxon>
        <taxon>Alphaproteobacteria</taxon>
        <taxon>Hyphomicrobiales</taxon>
        <taxon>Nitrobacteraceae</taxon>
        <taxon>Bradyrhizobium</taxon>
    </lineage>
</organism>
<reference evidence="3" key="1">
    <citation type="journal article" date="2014" name="Int. J. Syst. Evol. Microbiol.">
        <title>Complete genome sequence of Corynebacterium casei LMG S-19264T (=DSM 44701T), isolated from a smear-ripened cheese.</title>
        <authorList>
            <consortium name="US DOE Joint Genome Institute (JGI-PGF)"/>
            <person name="Walter F."/>
            <person name="Albersmeier A."/>
            <person name="Kalinowski J."/>
            <person name="Ruckert C."/>
        </authorList>
    </citation>
    <scope>NUCLEOTIDE SEQUENCE</scope>
    <source>
        <strain evidence="3">CGMCC 1.15034</strain>
    </source>
</reference>